<dbReference type="OMA" id="HEITCAM"/>
<feature type="non-terminal residue" evidence="6">
    <location>
        <position position="1"/>
    </location>
</feature>
<dbReference type="Pfam" id="PF01485">
    <property type="entry name" value="IBR"/>
    <property type="match status" value="1"/>
</dbReference>
<dbReference type="InterPro" id="IPR017907">
    <property type="entry name" value="Znf_RING_CS"/>
</dbReference>
<dbReference type="SUPFAM" id="SSF57850">
    <property type="entry name" value="RING/U-box"/>
    <property type="match status" value="1"/>
</dbReference>
<dbReference type="PROSITE" id="PS00518">
    <property type="entry name" value="ZF_RING_1"/>
    <property type="match status" value="1"/>
</dbReference>
<reference evidence="6 7" key="1">
    <citation type="journal article" date="2011" name="Genome Biol.">
        <title>Comparative genome sequence analysis underscores mycoparasitism as the ancestral life style of Trichoderma.</title>
        <authorList>
            <person name="Kubicek C.P."/>
            <person name="Herrera-Estrella A."/>
            <person name="Seidl-Seiboth V."/>
            <person name="Martinez D.A."/>
            <person name="Druzhinina I.S."/>
            <person name="Thon M."/>
            <person name="Zeilinger S."/>
            <person name="Casas-Flores S."/>
            <person name="Horwitz B.A."/>
            <person name="Mukherjee P.K."/>
            <person name="Mukherjee M."/>
            <person name="Kredics L."/>
            <person name="Alcaraz L.D."/>
            <person name="Aerts A."/>
            <person name="Antal Z."/>
            <person name="Atanasova L."/>
            <person name="Cervantes-Badillo M.G."/>
            <person name="Challacombe J."/>
            <person name="Chertkov O."/>
            <person name="McCluskey K."/>
            <person name="Coulpier F."/>
            <person name="Deshpande N."/>
            <person name="von Doehren H."/>
            <person name="Ebbole D.J."/>
            <person name="Esquivel-Naranjo E.U."/>
            <person name="Fekete E."/>
            <person name="Flipphi M."/>
            <person name="Glaser F."/>
            <person name="Gomez-Rodriguez E.Y."/>
            <person name="Gruber S."/>
            <person name="Han C."/>
            <person name="Henrissat B."/>
            <person name="Hermosa R."/>
            <person name="Hernandez-Onate M."/>
            <person name="Karaffa L."/>
            <person name="Kosti I."/>
            <person name="Le Crom S."/>
            <person name="Lindquist E."/>
            <person name="Lucas S."/>
            <person name="Luebeck M."/>
            <person name="Luebeck P.S."/>
            <person name="Margeot A."/>
            <person name="Metz B."/>
            <person name="Misra M."/>
            <person name="Nevalainen H."/>
            <person name="Omann M."/>
            <person name="Packer N."/>
            <person name="Perrone G."/>
            <person name="Uresti-Rivera E.E."/>
            <person name="Salamov A."/>
            <person name="Schmoll M."/>
            <person name="Seiboth B."/>
            <person name="Shapiro H."/>
            <person name="Sukno S."/>
            <person name="Tamayo-Ramos J.A."/>
            <person name="Tisch D."/>
            <person name="Wiest A."/>
            <person name="Wilkinson H.H."/>
            <person name="Zhang M."/>
            <person name="Coutinho P.M."/>
            <person name="Kenerley C.M."/>
            <person name="Monte E."/>
            <person name="Baker S.E."/>
            <person name="Grigoriev I.V."/>
        </authorList>
    </citation>
    <scope>NUCLEOTIDE SEQUENCE [LARGE SCALE GENOMIC DNA]</scope>
    <source>
        <strain evidence="7">ATCC 20476 / IMI 206040</strain>
    </source>
</reference>
<protein>
    <recommendedName>
        <fullName evidence="5">IBR domain-containing protein</fullName>
    </recommendedName>
</protein>
<dbReference type="InterPro" id="IPR002867">
    <property type="entry name" value="IBR_dom"/>
</dbReference>
<gene>
    <name evidence="6" type="ORF">TRIATDRAFT_185689</name>
</gene>
<evidence type="ECO:0000256" key="2">
    <source>
        <dbReference type="ARBA" id="ARBA00022771"/>
    </source>
</evidence>
<dbReference type="Proteomes" id="UP000005426">
    <property type="component" value="Unassembled WGS sequence"/>
</dbReference>
<keyword evidence="7" id="KW-1185">Reference proteome</keyword>
<evidence type="ECO:0000313" key="6">
    <source>
        <dbReference type="EMBL" id="EHK49522.1"/>
    </source>
</evidence>
<keyword evidence="3" id="KW-0833">Ubl conjugation pathway</keyword>
<dbReference type="GO" id="GO:0016567">
    <property type="term" value="P:protein ubiquitination"/>
    <property type="evidence" value="ECO:0007669"/>
    <property type="project" value="InterPro"/>
</dbReference>
<feature type="non-terminal residue" evidence="6">
    <location>
        <position position="188"/>
    </location>
</feature>
<dbReference type="GeneID" id="25777227"/>
<evidence type="ECO:0000313" key="7">
    <source>
        <dbReference type="Proteomes" id="UP000005426"/>
    </source>
</evidence>
<dbReference type="AlphaFoldDB" id="G9NIA9"/>
<dbReference type="Gene3D" id="1.20.120.1750">
    <property type="match status" value="1"/>
</dbReference>
<dbReference type="OrthoDB" id="10009520at2759"/>
<keyword evidence="4" id="KW-0862">Zinc</keyword>
<dbReference type="GO" id="GO:0008270">
    <property type="term" value="F:zinc ion binding"/>
    <property type="evidence" value="ECO:0007669"/>
    <property type="project" value="UniProtKB-KW"/>
</dbReference>
<name>G9NIA9_HYPAI</name>
<dbReference type="InterPro" id="IPR031127">
    <property type="entry name" value="E3_UB_ligase_RBR"/>
</dbReference>
<evidence type="ECO:0000259" key="5">
    <source>
        <dbReference type="Pfam" id="PF01485"/>
    </source>
</evidence>
<dbReference type="eggNOG" id="KOG1812">
    <property type="taxonomic scope" value="Eukaryota"/>
</dbReference>
<accession>G9NIA9</accession>
<keyword evidence="2" id="KW-0863">Zinc-finger</keyword>
<evidence type="ECO:0000256" key="3">
    <source>
        <dbReference type="ARBA" id="ARBA00022786"/>
    </source>
</evidence>
<comment type="caution">
    <text evidence="6">The sequence shown here is derived from an EMBL/GenBank/DDBJ whole genome shotgun (WGS) entry which is preliminary data.</text>
</comment>
<dbReference type="STRING" id="452589.G9NIA9"/>
<dbReference type="HOGENOM" id="CLU_022048_5_2_1"/>
<organism evidence="6 7">
    <name type="scientific">Hypocrea atroviridis (strain ATCC 20476 / IMI 206040)</name>
    <name type="common">Trichoderma atroviride</name>
    <dbReference type="NCBI Taxonomy" id="452589"/>
    <lineage>
        <taxon>Eukaryota</taxon>
        <taxon>Fungi</taxon>
        <taxon>Dikarya</taxon>
        <taxon>Ascomycota</taxon>
        <taxon>Pezizomycotina</taxon>
        <taxon>Sordariomycetes</taxon>
        <taxon>Hypocreomycetidae</taxon>
        <taxon>Hypocreales</taxon>
        <taxon>Hypocreaceae</taxon>
        <taxon>Trichoderma</taxon>
    </lineage>
</organism>
<dbReference type="GO" id="GO:0004842">
    <property type="term" value="F:ubiquitin-protein transferase activity"/>
    <property type="evidence" value="ECO:0007669"/>
    <property type="project" value="InterPro"/>
</dbReference>
<keyword evidence="1" id="KW-0479">Metal-binding</keyword>
<dbReference type="KEGG" id="tatv:25777227"/>
<proteinExistence type="predicted"/>
<sequence length="188" mass="21349">CSSCFKKFHRNQLVACYCWHNYCHKCVVEMVDAALAVDFMLPIRCCEMMIPLEWAVLKIPQETADAYNRRAMEVEARGVVYCYQNDCRAPIHPQFVIHQEAICGKCLSSTCARCRGAFHRGLACGDLQTPDDQRLHDLAATYGWGKCYECNSYIQLNPGRNHLLCLCGAETCFSCGKTWQACDCIRPN</sequence>
<dbReference type="EMBL" id="ABDG02000016">
    <property type="protein sequence ID" value="EHK49522.1"/>
    <property type="molecule type" value="Genomic_DNA"/>
</dbReference>
<feature type="domain" description="IBR" evidence="5">
    <location>
        <begin position="68"/>
        <end position="124"/>
    </location>
</feature>
<evidence type="ECO:0000256" key="4">
    <source>
        <dbReference type="ARBA" id="ARBA00022833"/>
    </source>
</evidence>
<dbReference type="PANTHER" id="PTHR11685">
    <property type="entry name" value="RBR FAMILY RING FINGER AND IBR DOMAIN-CONTAINING"/>
    <property type="match status" value="1"/>
</dbReference>
<evidence type="ECO:0000256" key="1">
    <source>
        <dbReference type="ARBA" id="ARBA00022723"/>
    </source>
</evidence>